<dbReference type="InterPro" id="IPR036388">
    <property type="entry name" value="WH-like_DNA-bd_sf"/>
</dbReference>
<feature type="region of interest" description="Disordered" evidence="3">
    <location>
        <begin position="130"/>
        <end position="152"/>
    </location>
</feature>
<name>A0A7Y3RIS0_9PROT</name>
<dbReference type="GO" id="GO:0006355">
    <property type="term" value="P:regulation of DNA-templated transcription"/>
    <property type="evidence" value="ECO:0007669"/>
    <property type="project" value="InterPro"/>
</dbReference>
<evidence type="ECO:0000256" key="4">
    <source>
        <dbReference type="SAM" id="Phobius"/>
    </source>
</evidence>
<dbReference type="Gene3D" id="1.10.10.10">
    <property type="entry name" value="Winged helix-like DNA-binding domain superfamily/Winged helix DNA-binding domain"/>
    <property type="match status" value="1"/>
</dbReference>
<dbReference type="InterPro" id="IPR001867">
    <property type="entry name" value="OmpR/PhoB-type_DNA-bd"/>
</dbReference>
<comment type="caution">
    <text evidence="6">The sequence shown here is derived from an EMBL/GenBank/DDBJ whole genome shotgun (WGS) entry which is preliminary data.</text>
</comment>
<evidence type="ECO:0000256" key="3">
    <source>
        <dbReference type="SAM" id="MobiDB-lite"/>
    </source>
</evidence>
<dbReference type="SMART" id="SM00862">
    <property type="entry name" value="Trans_reg_C"/>
    <property type="match status" value="1"/>
</dbReference>
<organism evidence="6 7">
    <name type="scientific">Parvularcula mediterranea</name>
    <dbReference type="NCBI Taxonomy" id="2732508"/>
    <lineage>
        <taxon>Bacteria</taxon>
        <taxon>Pseudomonadati</taxon>
        <taxon>Pseudomonadota</taxon>
        <taxon>Alphaproteobacteria</taxon>
        <taxon>Parvularculales</taxon>
        <taxon>Parvularculaceae</taxon>
        <taxon>Parvularcula</taxon>
    </lineage>
</organism>
<feature type="region of interest" description="Disordered" evidence="3">
    <location>
        <begin position="478"/>
        <end position="515"/>
    </location>
</feature>
<dbReference type="CDD" id="cd00383">
    <property type="entry name" value="trans_reg_C"/>
    <property type="match status" value="1"/>
</dbReference>
<dbReference type="RefSeq" id="WP_173195791.1">
    <property type="nucleotide sequence ID" value="NZ_JABFCX010000002.1"/>
</dbReference>
<dbReference type="SUPFAM" id="SSF46894">
    <property type="entry name" value="C-terminal effector domain of the bipartite response regulators"/>
    <property type="match status" value="1"/>
</dbReference>
<keyword evidence="1 2" id="KW-0238">DNA-binding</keyword>
<feature type="transmembrane region" description="Helical" evidence="4">
    <location>
        <begin position="190"/>
        <end position="213"/>
    </location>
</feature>
<keyword evidence="7" id="KW-1185">Reference proteome</keyword>
<feature type="compositionally biased region" description="Polar residues" evidence="3">
    <location>
        <begin position="136"/>
        <end position="151"/>
    </location>
</feature>
<dbReference type="GO" id="GO:0000160">
    <property type="term" value="P:phosphorelay signal transduction system"/>
    <property type="evidence" value="ECO:0007669"/>
    <property type="project" value="InterPro"/>
</dbReference>
<dbReference type="EMBL" id="JABFCX010000002">
    <property type="protein sequence ID" value="NNU14823.1"/>
    <property type="molecule type" value="Genomic_DNA"/>
</dbReference>
<evidence type="ECO:0000256" key="1">
    <source>
        <dbReference type="ARBA" id="ARBA00023125"/>
    </source>
</evidence>
<dbReference type="AlphaFoldDB" id="A0A7Y3RIS0"/>
<dbReference type="PROSITE" id="PS51755">
    <property type="entry name" value="OMPR_PHOB"/>
    <property type="match status" value="1"/>
</dbReference>
<protein>
    <recommendedName>
        <fullName evidence="5">OmpR/PhoB-type domain-containing protein</fullName>
    </recommendedName>
</protein>
<accession>A0A7Y3RIS0</accession>
<evidence type="ECO:0000313" key="6">
    <source>
        <dbReference type="EMBL" id="NNU14823.1"/>
    </source>
</evidence>
<feature type="domain" description="OmpR/PhoB-type" evidence="5">
    <location>
        <begin position="12"/>
        <end position="109"/>
    </location>
</feature>
<keyword evidence="4" id="KW-0472">Membrane</keyword>
<evidence type="ECO:0000259" key="5">
    <source>
        <dbReference type="PROSITE" id="PS51755"/>
    </source>
</evidence>
<gene>
    <name evidence="6" type="ORF">HK107_00620</name>
</gene>
<dbReference type="Pfam" id="PF00486">
    <property type="entry name" value="Trans_reg_C"/>
    <property type="match status" value="1"/>
</dbReference>
<evidence type="ECO:0000256" key="2">
    <source>
        <dbReference type="PROSITE-ProRule" id="PRU01091"/>
    </source>
</evidence>
<keyword evidence="4" id="KW-0812">Transmembrane</keyword>
<dbReference type="Proteomes" id="UP000536835">
    <property type="component" value="Unassembled WGS sequence"/>
</dbReference>
<sequence>MDQVGGQTDEATGTFQIGAFTFERDRNLLIGEGGETTLEPKVADLLARFVRSPGEVLSRGALLDDVWGTRIGSDESLTRAVSLLRKAFKSDSDTLYIETVPKRGYCLSAPVSLAESAEPEAEAEEIAEAPLDTPPAESSTSADLPSPVSSDDLTEAGHQEAIVLDQAPQERTTAQEWPLGRVIAYASSSLFKMVGVISVATLIIGSIFVVMLVRQEGTGIGGASGIAIGEIAFGEGEGDQQVIADLTRGLPAILMANNIDYRSDAQRAALILDVEMTEASDGALSAAIELRHNGSDGLVWYDTIVHQGGDVDAFEADVLGDVGHTIGCAIRGFDVWDMGSRFLPVAMKYCAKARNFPTGIEQVEAAELLLDVASDNASVWAVHAVAHARWAFSQGATEPPAVALASLEQALSMENDKDEATVDLAEMLLGEMQLSEKGRENALRKITHKNGPLRNLARQMLAEELTEQGRLAEAATVRQRLGLSDPGHPAYLEQRSDAPGPPPPPGEVRAVPSNR</sequence>
<dbReference type="InterPro" id="IPR016032">
    <property type="entry name" value="Sig_transdc_resp-reg_C-effctor"/>
</dbReference>
<evidence type="ECO:0000313" key="7">
    <source>
        <dbReference type="Proteomes" id="UP000536835"/>
    </source>
</evidence>
<dbReference type="GO" id="GO:0003677">
    <property type="term" value="F:DNA binding"/>
    <property type="evidence" value="ECO:0007669"/>
    <property type="project" value="UniProtKB-UniRule"/>
</dbReference>
<keyword evidence="4" id="KW-1133">Transmembrane helix</keyword>
<proteinExistence type="predicted"/>
<reference evidence="6 7" key="1">
    <citation type="submission" date="2020-05" db="EMBL/GenBank/DDBJ databases">
        <title>Parvularcula mediterraneae sp. nov., isolated from polypropylene straw from shallow seawater of the seashore of Laganas in Zakynthos island, Greece.</title>
        <authorList>
            <person name="Szabo I."/>
            <person name="Al-Omari J."/>
            <person name="Rado J."/>
            <person name="Szerdahelyi G.S."/>
        </authorList>
    </citation>
    <scope>NUCLEOTIDE SEQUENCE [LARGE SCALE GENOMIC DNA]</scope>
    <source>
        <strain evidence="6 7">ZS-1/3</strain>
    </source>
</reference>
<feature type="DNA-binding region" description="OmpR/PhoB-type" evidence="2">
    <location>
        <begin position="12"/>
        <end position="109"/>
    </location>
</feature>